<dbReference type="AlphaFoldDB" id="A0A6A5BW73"/>
<evidence type="ECO:0000313" key="6">
    <source>
        <dbReference type="Proteomes" id="UP000444721"/>
    </source>
</evidence>
<dbReference type="RefSeq" id="XP_044564295.1">
    <property type="nucleotide sequence ID" value="XM_044703026.1"/>
</dbReference>
<comment type="caution">
    <text evidence="4">The sequence shown here is derived from an EMBL/GenBank/DDBJ whole genome shotgun (WGS) entry which is preliminary data.</text>
</comment>
<dbReference type="Gene3D" id="1.20.1280.50">
    <property type="match status" value="1"/>
</dbReference>
<proteinExistence type="predicted"/>
<evidence type="ECO:0000256" key="1">
    <source>
        <dbReference type="ARBA" id="ARBA00004906"/>
    </source>
</evidence>
<evidence type="ECO:0000313" key="4">
    <source>
        <dbReference type="EMBL" id="KAF0979556.1"/>
    </source>
</evidence>
<dbReference type="InterPro" id="IPR001810">
    <property type="entry name" value="F-box_dom"/>
</dbReference>
<dbReference type="Proteomes" id="UP000444721">
    <property type="component" value="Unassembled WGS sequence"/>
</dbReference>
<dbReference type="OrthoDB" id="2095648at2759"/>
<evidence type="ECO:0000256" key="2">
    <source>
        <dbReference type="ARBA" id="ARBA00022786"/>
    </source>
</evidence>
<dbReference type="SMART" id="SM00256">
    <property type="entry name" value="FBOX"/>
    <property type="match status" value="1"/>
</dbReference>
<reference evidence="4 6" key="1">
    <citation type="journal article" date="2019" name="Sci. Rep.">
        <title>Nanopore sequencing improves the draft genome of the human pathogenic amoeba Naegleria fowleri.</title>
        <authorList>
            <person name="Liechti N."/>
            <person name="Schurch N."/>
            <person name="Bruggmann R."/>
            <person name="Wittwer M."/>
        </authorList>
    </citation>
    <scope>NUCLEOTIDE SEQUENCE [LARGE SCALE GENOMIC DNA]</scope>
    <source>
        <strain evidence="4 6">ATCC 30894</strain>
    </source>
</reference>
<evidence type="ECO:0000259" key="3">
    <source>
        <dbReference type="PROSITE" id="PS50181"/>
    </source>
</evidence>
<dbReference type="GeneID" id="68108468"/>
<dbReference type="VEuPathDB" id="AmoebaDB:NfTy_030740"/>
<dbReference type="InterPro" id="IPR052121">
    <property type="entry name" value="F-box_SCF_Substrate_Recog"/>
</dbReference>
<protein>
    <recommendedName>
        <fullName evidence="3">F-box domain-containing protein</fullName>
    </recommendedName>
</protein>
<keyword evidence="2" id="KW-0833">Ubl conjugation pathway</keyword>
<dbReference type="PANTHER" id="PTHR46550:SF1">
    <property type="entry name" value="F-BOX PROTEIN 3"/>
    <property type="match status" value="1"/>
</dbReference>
<dbReference type="Pfam" id="PF12937">
    <property type="entry name" value="F-box-like"/>
    <property type="match status" value="1"/>
</dbReference>
<dbReference type="EMBL" id="VFQX01000024">
    <property type="protein sequence ID" value="KAF0979556.1"/>
    <property type="molecule type" value="Genomic_DNA"/>
</dbReference>
<evidence type="ECO:0000313" key="5">
    <source>
        <dbReference type="EMBL" id="KAF0979582.1"/>
    </source>
</evidence>
<dbReference type="InterPro" id="IPR036047">
    <property type="entry name" value="F-box-like_dom_sf"/>
</dbReference>
<name>A0A6A5BW73_NAEFO</name>
<comment type="pathway">
    <text evidence="1">Protein modification; protein ubiquitination.</text>
</comment>
<dbReference type="VEuPathDB" id="AmoebaDB:NF0092420"/>
<sequence length="299" mass="35227">MSTKRKIIDDPSLQDNHHTKLTKYFHHHDQEKRIFPCEILLEIMKYLPITDLCSDSLVCKQWNDVAHNNHLWKSLYEKQYKDHPFSSKDPLFGGDLIENLATFKFSKCLFKAMFALKKSFYQLQVISKQNIYPDMVELFEGDQDEGFTFKEGEENFEPTLEMKQMIKSWTPSSSDDEISGNKYGYFICEECAENENLIKVVFKNPLTEQVFVFFEISNSNPYGSIHLEHEEECFALNFEGCLHMENESMNECELPNFDFMIALQRFINDVQECPEHLLYYARQTFEVENILGPKKGTIY</sequence>
<dbReference type="OMA" id="FFKEECA"/>
<dbReference type="EMBL" id="VFQX01000023">
    <property type="protein sequence ID" value="KAF0979582.1"/>
    <property type="molecule type" value="Genomic_DNA"/>
</dbReference>
<gene>
    <name evidence="5" type="ORF">FDP41_001250</name>
    <name evidence="4" type="ORF">FDP41_001420</name>
</gene>
<accession>A0A6A5BW73</accession>
<dbReference type="PROSITE" id="PS50181">
    <property type="entry name" value="FBOX"/>
    <property type="match status" value="1"/>
</dbReference>
<dbReference type="VEuPathDB" id="AmoebaDB:FDP41_001420"/>
<keyword evidence="6" id="KW-1185">Reference proteome</keyword>
<organism evidence="4 6">
    <name type="scientific">Naegleria fowleri</name>
    <name type="common">Brain eating amoeba</name>
    <dbReference type="NCBI Taxonomy" id="5763"/>
    <lineage>
        <taxon>Eukaryota</taxon>
        <taxon>Discoba</taxon>
        <taxon>Heterolobosea</taxon>
        <taxon>Tetramitia</taxon>
        <taxon>Eutetramitia</taxon>
        <taxon>Vahlkampfiidae</taxon>
        <taxon>Naegleria</taxon>
    </lineage>
</organism>
<dbReference type="GO" id="GO:0005737">
    <property type="term" value="C:cytoplasm"/>
    <property type="evidence" value="ECO:0007669"/>
    <property type="project" value="TreeGrafter"/>
</dbReference>
<dbReference type="SUPFAM" id="SSF81383">
    <property type="entry name" value="F-box domain"/>
    <property type="match status" value="1"/>
</dbReference>
<feature type="domain" description="F-box" evidence="3">
    <location>
        <begin position="29"/>
        <end position="75"/>
    </location>
</feature>
<dbReference type="PANTHER" id="PTHR46550">
    <property type="entry name" value="F-BOX ONLY PROTEIN 3"/>
    <property type="match status" value="1"/>
</dbReference>
<dbReference type="VEuPathDB" id="AmoebaDB:FDP41_001250"/>